<feature type="region of interest" description="Disordered" evidence="1">
    <location>
        <begin position="243"/>
        <end position="263"/>
    </location>
</feature>
<organism evidence="2">
    <name type="scientific">Pongo abelii</name>
    <name type="common">Sumatran orangutan</name>
    <name type="synonym">Pongo pygmaeus abelii</name>
    <dbReference type="NCBI Taxonomy" id="9601"/>
    <lineage>
        <taxon>Eukaryota</taxon>
        <taxon>Metazoa</taxon>
        <taxon>Chordata</taxon>
        <taxon>Craniata</taxon>
        <taxon>Vertebrata</taxon>
        <taxon>Euteleostomi</taxon>
        <taxon>Mammalia</taxon>
        <taxon>Eutheria</taxon>
        <taxon>Euarchontoglires</taxon>
        <taxon>Primates</taxon>
        <taxon>Haplorrhini</taxon>
        <taxon>Catarrhini</taxon>
        <taxon>Hominidae</taxon>
        <taxon>Pongo</taxon>
    </lineage>
</organism>
<dbReference type="EMBL" id="CR857990">
    <property type="protein sequence ID" value="CAH90233.1"/>
    <property type="molecule type" value="Transcribed_RNA"/>
</dbReference>
<accession>Q5RDC4</accession>
<protein>
    <submittedName>
        <fullName evidence="2">Uncharacterized protein DKFZp469N1413</fullName>
    </submittedName>
</protein>
<dbReference type="AlphaFoldDB" id="Q5RDC4"/>
<gene>
    <name evidence="2" type="primary">DKFZp469N1413</name>
</gene>
<proteinExistence type="predicted"/>
<evidence type="ECO:0000313" key="2">
    <source>
        <dbReference type="EMBL" id="CAH90233.1"/>
    </source>
</evidence>
<name>Q5RDC4_PONAB</name>
<sequence length="263" mass="28674">MTFSEILDRVGSMGRFQFLHVAILGLPILNMANHNLLQIFTAATPVHHCRPPPNASTGPWVLPMGPNGKPERCLRFVHPPNASLPNETQRATEPCLDGWVYNSTKDSIVTEWDLVCNSNKLKEMAQSIFMAGILIGGLVLGDLSDRCGMGAYPDACHHVDSTRVLLHLWPVHSARPGLRHPPVALAAVNCVHSLLHLLPIILVDTRVHTLVGLVWKVLKGPEDTPAGGCLQWQEGRGRKALLGGAQTQPAEGDRLGQGQVHRK</sequence>
<reference evidence="2" key="1">
    <citation type="submission" date="2004-11" db="EMBL/GenBank/DDBJ databases">
        <authorList>
            <consortium name="The German cDNA Consortium"/>
            <person name="Poustka A."/>
            <person name="Albert R."/>
            <person name="Moosmayer P."/>
            <person name="Schupp I."/>
            <person name="Wellenreuther R."/>
            <person name="Mewes H.W."/>
            <person name="Weil B."/>
            <person name="Amid C."/>
            <person name="Osanger A."/>
            <person name="Fobo G."/>
            <person name="Han M."/>
            <person name="Wiemann S."/>
        </authorList>
    </citation>
    <scope>NUCLEOTIDE SEQUENCE</scope>
    <source>
        <tissue evidence="2">Kidney</tissue>
    </source>
</reference>
<evidence type="ECO:0000256" key="1">
    <source>
        <dbReference type="SAM" id="MobiDB-lite"/>
    </source>
</evidence>